<protein>
    <recommendedName>
        <fullName evidence="3">Antitoxin SocA-like Panacea domain-containing protein</fullName>
    </recommendedName>
</protein>
<dbReference type="STRING" id="1802505.A3D01_04745"/>
<dbReference type="AlphaFoldDB" id="A0A1F7YYD4"/>
<sequence length="140" mass="16051">MDKKSWLLLVVSSSGDTGLTPIQLQKSLFIIGQSLKLKDFYDFVPYSYGPFDSQIYIDAETLSSENLINMTYENSHRYPKYEISSSGLDKVKEIKKQTKDDETEFVSKTVNFVKSLSFKQLLKIVYEAYPAYAVNSIFRG</sequence>
<reference evidence="1 2" key="1">
    <citation type="journal article" date="2016" name="Nat. Commun.">
        <title>Thousands of microbial genomes shed light on interconnected biogeochemical processes in an aquifer system.</title>
        <authorList>
            <person name="Anantharaman K."/>
            <person name="Brown C.T."/>
            <person name="Hug L.A."/>
            <person name="Sharon I."/>
            <person name="Castelle C.J."/>
            <person name="Probst A.J."/>
            <person name="Thomas B.C."/>
            <person name="Singh A."/>
            <person name="Wilkins M.J."/>
            <person name="Karaoz U."/>
            <person name="Brodie E.L."/>
            <person name="Williams K.H."/>
            <person name="Hubbard S.S."/>
            <person name="Banfield J.F."/>
        </authorList>
    </citation>
    <scope>NUCLEOTIDE SEQUENCE [LARGE SCALE GENOMIC DNA]</scope>
</reference>
<comment type="caution">
    <text evidence="1">The sequence shown here is derived from an EMBL/GenBank/DDBJ whole genome shotgun (WGS) entry which is preliminary data.</text>
</comment>
<name>A0A1F7YYD4_9BACT</name>
<evidence type="ECO:0008006" key="3">
    <source>
        <dbReference type="Google" id="ProtNLM"/>
    </source>
</evidence>
<dbReference type="Proteomes" id="UP000177169">
    <property type="component" value="Unassembled WGS sequence"/>
</dbReference>
<evidence type="ECO:0000313" key="1">
    <source>
        <dbReference type="EMBL" id="OGM32342.1"/>
    </source>
</evidence>
<dbReference type="EMBL" id="MGGR01000033">
    <property type="protein sequence ID" value="OGM32342.1"/>
    <property type="molecule type" value="Genomic_DNA"/>
</dbReference>
<evidence type="ECO:0000313" key="2">
    <source>
        <dbReference type="Proteomes" id="UP000177169"/>
    </source>
</evidence>
<organism evidence="1 2">
    <name type="scientific">Candidatus Woesebacteria bacterium RIFCSPHIGHO2_02_FULL_39_13</name>
    <dbReference type="NCBI Taxonomy" id="1802505"/>
    <lineage>
        <taxon>Bacteria</taxon>
        <taxon>Candidatus Woeseibacteriota</taxon>
    </lineage>
</organism>
<proteinExistence type="predicted"/>
<gene>
    <name evidence="1" type="ORF">A3D01_04745</name>
</gene>
<accession>A0A1F7YYD4</accession>